<evidence type="ECO:0000313" key="8">
    <source>
        <dbReference type="Proteomes" id="UP000199608"/>
    </source>
</evidence>
<keyword evidence="4 6" id="KW-1133">Transmembrane helix</keyword>
<dbReference type="NCBIfam" id="TIGR02229">
    <property type="entry name" value="caa3_sub_IV"/>
    <property type="match status" value="1"/>
</dbReference>
<evidence type="ECO:0000313" key="7">
    <source>
        <dbReference type="EMBL" id="SDU34539.1"/>
    </source>
</evidence>
<dbReference type="AlphaFoldDB" id="A0A1H2HS28"/>
<evidence type="ECO:0000256" key="5">
    <source>
        <dbReference type="ARBA" id="ARBA00023136"/>
    </source>
</evidence>
<keyword evidence="3 6" id="KW-0812">Transmembrane</keyword>
<keyword evidence="8" id="KW-1185">Reference proteome</keyword>
<evidence type="ECO:0000256" key="2">
    <source>
        <dbReference type="ARBA" id="ARBA00022475"/>
    </source>
</evidence>
<keyword evidence="2" id="KW-1003">Cell membrane</keyword>
<feature type="transmembrane region" description="Helical" evidence="6">
    <location>
        <begin position="12"/>
        <end position="34"/>
    </location>
</feature>
<dbReference type="EMBL" id="FNLL01000007">
    <property type="protein sequence ID" value="SDU34539.1"/>
    <property type="molecule type" value="Genomic_DNA"/>
</dbReference>
<evidence type="ECO:0000256" key="4">
    <source>
        <dbReference type="ARBA" id="ARBA00022989"/>
    </source>
</evidence>
<evidence type="ECO:0000256" key="1">
    <source>
        <dbReference type="ARBA" id="ARBA00004651"/>
    </source>
</evidence>
<name>A0A1H2HS28_9BACT</name>
<feature type="transmembrane region" description="Helical" evidence="6">
    <location>
        <begin position="69"/>
        <end position="90"/>
    </location>
</feature>
<accession>A0A1H2HS28</accession>
<organism evidence="7 8">
    <name type="scientific">Desulfobacula phenolica</name>
    <dbReference type="NCBI Taxonomy" id="90732"/>
    <lineage>
        <taxon>Bacteria</taxon>
        <taxon>Pseudomonadati</taxon>
        <taxon>Thermodesulfobacteriota</taxon>
        <taxon>Desulfobacteria</taxon>
        <taxon>Desulfobacterales</taxon>
        <taxon>Desulfobacteraceae</taxon>
        <taxon>Desulfobacula</taxon>
    </lineage>
</organism>
<sequence>MENKPLQHFFEYKTLFNVLLVLLMFTGITVAVSFMDLGKLNVWITLLIASVKASFVLLFFMHMKFEGRVLLLSFLGTIFFLGIMISFTFWDVAFR</sequence>
<comment type="subcellular location">
    <subcellularLocation>
        <location evidence="1">Cell membrane</location>
        <topology evidence="1">Multi-pass membrane protein</topology>
    </subcellularLocation>
</comment>
<dbReference type="Pfam" id="PF03626">
    <property type="entry name" value="COX4_pro"/>
    <property type="match status" value="1"/>
</dbReference>
<dbReference type="RefSeq" id="WP_014957035.1">
    <property type="nucleotide sequence ID" value="NZ_FNLL01000007.1"/>
</dbReference>
<gene>
    <name evidence="7" type="ORF">SAMN04487931_1077</name>
</gene>
<feature type="transmembrane region" description="Helical" evidence="6">
    <location>
        <begin position="40"/>
        <end position="60"/>
    </location>
</feature>
<dbReference type="InterPro" id="IPR005171">
    <property type="entry name" value="Cyt_c_oxidase_su4_prok"/>
</dbReference>
<dbReference type="InterPro" id="IPR011743">
    <property type="entry name" value="Caa3_sub_IV"/>
</dbReference>
<reference evidence="8" key="1">
    <citation type="submission" date="2016-10" db="EMBL/GenBank/DDBJ databases">
        <authorList>
            <person name="Varghese N."/>
            <person name="Submissions S."/>
        </authorList>
    </citation>
    <scope>NUCLEOTIDE SEQUENCE [LARGE SCALE GENOMIC DNA]</scope>
    <source>
        <strain evidence="8">DSM 3384</strain>
    </source>
</reference>
<proteinExistence type="predicted"/>
<evidence type="ECO:0000256" key="3">
    <source>
        <dbReference type="ARBA" id="ARBA00022692"/>
    </source>
</evidence>
<dbReference type="GO" id="GO:0005886">
    <property type="term" value="C:plasma membrane"/>
    <property type="evidence" value="ECO:0007669"/>
    <property type="project" value="UniProtKB-SubCell"/>
</dbReference>
<evidence type="ECO:0000256" key="6">
    <source>
        <dbReference type="SAM" id="Phobius"/>
    </source>
</evidence>
<keyword evidence="5 6" id="KW-0472">Membrane</keyword>
<protein>
    <submittedName>
        <fullName evidence="7">Cytochrome c oxidase subunit 4</fullName>
    </submittedName>
</protein>
<dbReference type="Proteomes" id="UP000199608">
    <property type="component" value="Unassembled WGS sequence"/>
</dbReference>